<dbReference type="KEGG" id="adz:ADFLV_0772"/>
<protein>
    <submittedName>
        <fullName evidence="2">Hemerythrin HHE cation-binding domain-containing protein</fullName>
    </submittedName>
</protein>
<dbReference type="GO" id="GO:0005886">
    <property type="term" value="C:plasma membrane"/>
    <property type="evidence" value="ECO:0007669"/>
    <property type="project" value="TreeGrafter"/>
</dbReference>
<dbReference type="Gene3D" id="1.20.120.520">
    <property type="entry name" value="nmb1532 protein domain like"/>
    <property type="match status" value="1"/>
</dbReference>
<dbReference type="InterPro" id="IPR012312">
    <property type="entry name" value="Hemerythrin-like"/>
</dbReference>
<proteinExistence type="predicted"/>
<reference evidence="2 3" key="1">
    <citation type="submission" date="2020-05" db="EMBL/GenBank/DDBJ databases">
        <title>Complete genome sequencing of Campylobacter and Arcobacter type strains.</title>
        <authorList>
            <person name="Miller W.G."/>
            <person name="Yee E."/>
        </authorList>
    </citation>
    <scope>NUCLEOTIDE SEQUENCE [LARGE SCALE GENOMIC DNA]</scope>
    <source>
        <strain evidence="2 3">LMG 25694</strain>
    </source>
</reference>
<dbReference type="Proteomes" id="UP000503313">
    <property type="component" value="Chromosome"/>
</dbReference>
<sequence>MNTISEFLTTDHRCCDESFASLENSVAIQNWEEAKEKIQKFSFDLLHHFDMEEKVMFPTFEEKTGMTQGPTMIMTMEHNQMRQLLSVLENDIEKKDKNHFFGVSESLMMLMQQHNMKEEQMLYKMADAHLGSLVNSVIEKMKAL</sequence>
<dbReference type="PANTHER" id="PTHR39966:SF3">
    <property type="entry name" value="DUF438 DOMAIN-CONTAINING PROTEIN"/>
    <property type="match status" value="1"/>
</dbReference>
<dbReference type="EMBL" id="CP053835">
    <property type="protein sequence ID" value="QKF76817.1"/>
    <property type="molecule type" value="Genomic_DNA"/>
</dbReference>
<dbReference type="Pfam" id="PF01814">
    <property type="entry name" value="Hemerythrin"/>
    <property type="match status" value="1"/>
</dbReference>
<organism evidence="2 3">
    <name type="scientific">Arcobacter defluvii</name>
    <dbReference type="NCBI Taxonomy" id="873191"/>
    <lineage>
        <taxon>Bacteria</taxon>
        <taxon>Pseudomonadati</taxon>
        <taxon>Campylobacterota</taxon>
        <taxon>Epsilonproteobacteria</taxon>
        <taxon>Campylobacterales</taxon>
        <taxon>Arcobacteraceae</taxon>
        <taxon>Arcobacter</taxon>
    </lineage>
</organism>
<feature type="domain" description="Hemerythrin-like" evidence="1">
    <location>
        <begin position="3"/>
        <end position="126"/>
    </location>
</feature>
<dbReference type="RefSeq" id="WP_129011024.1">
    <property type="nucleotide sequence ID" value="NZ_CP053835.1"/>
</dbReference>
<dbReference type="AlphaFoldDB" id="A0AAE7BFL6"/>
<name>A0AAE7BFL6_9BACT</name>
<gene>
    <name evidence="2" type="ORF">ADFLV_0772</name>
</gene>
<keyword evidence="3" id="KW-1185">Reference proteome</keyword>
<evidence type="ECO:0000259" key="1">
    <source>
        <dbReference type="Pfam" id="PF01814"/>
    </source>
</evidence>
<dbReference type="PANTHER" id="PTHR39966">
    <property type="entry name" value="BLL2471 PROTEIN-RELATED"/>
    <property type="match status" value="1"/>
</dbReference>
<accession>A0AAE7BFL6</accession>
<evidence type="ECO:0000313" key="3">
    <source>
        <dbReference type="Proteomes" id="UP000503313"/>
    </source>
</evidence>
<evidence type="ECO:0000313" key="2">
    <source>
        <dbReference type="EMBL" id="QKF76817.1"/>
    </source>
</evidence>